<protein>
    <submittedName>
        <fullName evidence="1">Uncharacterized protein</fullName>
    </submittedName>
</protein>
<dbReference type="AlphaFoldDB" id="A0A0E9WRX3"/>
<organism evidence="1">
    <name type="scientific">Anguilla anguilla</name>
    <name type="common">European freshwater eel</name>
    <name type="synonym">Muraena anguilla</name>
    <dbReference type="NCBI Taxonomy" id="7936"/>
    <lineage>
        <taxon>Eukaryota</taxon>
        <taxon>Metazoa</taxon>
        <taxon>Chordata</taxon>
        <taxon>Craniata</taxon>
        <taxon>Vertebrata</taxon>
        <taxon>Euteleostomi</taxon>
        <taxon>Actinopterygii</taxon>
        <taxon>Neopterygii</taxon>
        <taxon>Teleostei</taxon>
        <taxon>Anguilliformes</taxon>
        <taxon>Anguillidae</taxon>
        <taxon>Anguilla</taxon>
    </lineage>
</organism>
<name>A0A0E9WRX3_ANGAN</name>
<evidence type="ECO:0000313" key="1">
    <source>
        <dbReference type="EMBL" id="JAH93132.1"/>
    </source>
</evidence>
<dbReference type="EMBL" id="GBXM01015445">
    <property type="protein sequence ID" value="JAH93132.1"/>
    <property type="molecule type" value="Transcribed_RNA"/>
</dbReference>
<proteinExistence type="predicted"/>
<sequence>MQKSSSQNTALLIRHTKYTPTKQCFQKAKLHEQSTEIQKLYTDQISFETENMAVRLSK</sequence>
<reference evidence="1" key="1">
    <citation type="submission" date="2014-11" db="EMBL/GenBank/DDBJ databases">
        <authorList>
            <person name="Amaro Gonzalez C."/>
        </authorList>
    </citation>
    <scope>NUCLEOTIDE SEQUENCE</scope>
</reference>
<accession>A0A0E9WRX3</accession>
<reference evidence="1" key="2">
    <citation type="journal article" date="2015" name="Fish Shellfish Immunol.">
        <title>Early steps in the European eel (Anguilla anguilla)-Vibrio vulnificus interaction in the gills: Role of the RtxA13 toxin.</title>
        <authorList>
            <person name="Callol A."/>
            <person name="Pajuelo D."/>
            <person name="Ebbesson L."/>
            <person name="Teles M."/>
            <person name="MacKenzie S."/>
            <person name="Amaro C."/>
        </authorList>
    </citation>
    <scope>NUCLEOTIDE SEQUENCE</scope>
</reference>